<evidence type="ECO:0008006" key="3">
    <source>
        <dbReference type="Google" id="ProtNLM"/>
    </source>
</evidence>
<dbReference type="EMBL" id="JBHMBK010000021">
    <property type="protein sequence ID" value="MFB9687713.1"/>
    <property type="molecule type" value="Genomic_DNA"/>
</dbReference>
<dbReference type="RefSeq" id="WP_378198535.1">
    <property type="nucleotide sequence ID" value="NZ_JBHMBK010000021.1"/>
</dbReference>
<name>A0ABV5U8I5_9PSEU</name>
<sequence>MVANPVYTYLLADLATNRILEEIRLTNVSFNKPLNDCGTFNGTWKLGAKTAHLDPYDLSMPCRRVIYAFRDDRPMWGGIVWTRKYDSATQTVALGAAEWWSYFDHRKVLPLIPGSPDLTTVAGLSVTYTNADQNNIARGLVALAQTHTGGNILVVPADTELSNIPRDRTYNGWDLTDVGHALENLSNVIDGPDLVFDVAPGTAAPRRVLRVGTPWLGQQGSAWRWEMGGNVASYTWPSDGTRMATRAFATGQGVELGMPISVSEDTSKYADGFPLLELEKQYGSAEDEDTLDGHAEADQQTARMPVALPTIVVRGDVSPTAAEVNRGDDGWLVLPPDPFHRAGFEGPVRIVDMGFKPGADAERVDLTLAPLLDGVA</sequence>
<protein>
    <recommendedName>
        <fullName evidence="3">Minor tail protein</fullName>
    </recommendedName>
</protein>
<gene>
    <name evidence="1" type="ORF">ACFFTO_26335</name>
</gene>
<evidence type="ECO:0000313" key="2">
    <source>
        <dbReference type="Proteomes" id="UP001589535"/>
    </source>
</evidence>
<dbReference type="Proteomes" id="UP001589535">
    <property type="component" value="Unassembled WGS sequence"/>
</dbReference>
<accession>A0ABV5U8I5</accession>
<reference evidence="1 2" key="1">
    <citation type="submission" date="2024-09" db="EMBL/GenBank/DDBJ databases">
        <authorList>
            <person name="Sun Q."/>
            <person name="Mori K."/>
        </authorList>
    </citation>
    <scope>NUCLEOTIDE SEQUENCE [LARGE SCALE GENOMIC DNA]</scope>
    <source>
        <strain evidence="1 2">JCM 13852</strain>
    </source>
</reference>
<proteinExistence type="predicted"/>
<evidence type="ECO:0000313" key="1">
    <source>
        <dbReference type="EMBL" id="MFB9687713.1"/>
    </source>
</evidence>
<keyword evidence="2" id="KW-1185">Reference proteome</keyword>
<comment type="caution">
    <text evidence="1">The sequence shown here is derived from an EMBL/GenBank/DDBJ whole genome shotgun (WGS) entry which is preliminary data.</text>
</comment>
<organism evidence="1 2">
    <name type="scientific">Amycolatopsis plumensis</name>
    <dbReference type="NCBI Taxonomy" id="236508"/>
    <lineage>
        <taxon>Bacteria</taxon>
        <taxon>Bacillati</taxon>
        <taxon>Actinomycetota</taxon>
        <taxon>Actinomycetes</taxon>
        <taxon>Pseudonocardiales</taxon>
        <taxon>Pseudonocardiaceae</taxon>
        <taxon>Amycolatopsis</taxon>
    </lineage>
</organism>